<feature type="non-terminal residue" evidence="2">
    <location>
        <position position="1"/>
    </location>
</feature>
<accession>A0A5J5CCF8</accession>
<feature type="compositionally biased region" description="Polar residues" evidence="1">
    <location>
        <begin position="7"/>
        <end position="24"/>
    </location>
</feature>
<name>A0A5J5CCF8_9PERO</name>
<protein>
    <submittedName>
        <fullName evidence="2">Uncharacterized protein</fullName>
    </submittedName>
</protein>
<proteinExistence type="predicted"/>
<dbReference type="AlphaFoldDB" id="A0A5J5CCF8"/>
<reference evidence="2 3" key="1">
    <citation type="submission" date="2019-08" db="EMBL/GenBank/DDBJ databases">
        <title>A chromosome-level genome assembly, high-density linkage maps, and genome scans reveal the genomic architecture of hybrid incompatibilities underlying speciation via character displacement in darters (Percidae: Etheostominae).</title>
        <authorList>
            <person name="Moran R.L."/>
            <person name="Catchen J.M."/>
            <person name="Fuller R.C."/>
        </authorList>
    </citation>
    <scope>NUCLEOTIDE SEQUENCE [LARGE SCALE GENOMIC DNA]</scope>
    <source>
        <strain evidence="2">EspeVRDwgs_2016</strain>
        <tissue evidence="2">Muscle</tissue>
    </source>
</reference>
<comment type="caution">
    <text evidence="2">The sequence shown here is derived from an EMBL/GenBank/DDBJ whole genome shotgun (WGS) entry which is preliminary data.</text>
</comment>
<gene>
    <name evidence="2" type="ORF">FQN60_008541</name>
</gene>
<evidence type="ECO:0000313" key="3">
    <source>
        <dbReference type="Proteomes" id="UP000327493"/>
    </source>
</evidence>
<evidence type="ECO:0000256" key="1">
    <source>
        <dbReference type="SAM" id="MobiDB-lite"/>
    </source>
</evidence>
<dbReference type="Proteomes" id="UP000327493">
    <property type="component" value="Unassembled WGS sequence"/>
</dbReference>
<feature type="region of interest" description="Disordered" evidence="1">
    <location>
        <begin position="1"/>
        <end position="24"/>
    </location>
</feature>
<keyword evidence="3" id="KW-1185">Reference proteome</keyword>
<dbReference type="EMBL" id="VOFY01002177">
    <property type="protein sequence ID" value="KAA8577680.1"/>
    <property type="molecule type" value="Genomic_DNA"/>
</dbReference>
<evidence type="ECO:0000313" key="2">
    <source>
        <dbReference type="EMBL" id="KAA8577680.1"/>
    </source>
</evidence>
<sequence>PNPCLESPSSKQPTHCQAEIPQSSSRSLPTLFQFAACPPAELNQMTSKYNPRAADRARIRSPLSSPLPFLPKWCSHWTGEDRLEGVLCWTTKRWPTPMKKAINDLLHKHRGQKDIIKL</sequence>
<organism evidence="2 3">
    <name type="scientific">Etheostoma spectabile</name>
    <name type="common">orangethroat darter</name>
    <dbReference type="NCBI Taxonomy" id="54343"/>
    <lineage>
        <taxon>Eukaryota</taxon>
        <taxon>Metazoa</taxon>
        <taxon>Chordata</taxon>
        <taxon>Craniata</taxon>
        <taxon>Vertebrata</taxon>
        <taxon>Euteleostomi</taxon>
        <taxon>Actinopterygii</taxon>
        <taxon>Neopterygii</taxon>
        <taxon>Teleostei</taxon>
        <taxon>Neoteleostei</taxon>
        <taxon>Acanthomorphata</taxon>
        <taxon>Eupercaria</taxon>
        <taxon>Perciformes</taxon>
        <taxon>Percoidei</taxon>
        <taxon>Percidae</taxon>
        <taxon>Etheostomatinae</taxon>
        <taxon>Etheostoma</taxon>
    </lineage>
</organism>